<dbReference type="Pfam" id="PF04773">
    <property type="entry name" value="FecR"/>
    <property type="match status" value="1"/>
</dbReference>
<proteinExistence type="predicted"/>
<dbReference type="InterPro" id="IPR006860">
    <property type="entry name" value="FecR"/>
</dbReference>
<dbReference type="EMBL" id="SODV01000001">
    <property type="protein sequence ID" value="TDX00480.1"/>
    <property type="molecule type" value="Genomic_DNA"/>
</dbReference>
<evidence type="ECO:0000313" key="4">
    <source>
        <dbReference type="EMBL" id="TDX00480.1"/>
    </source>
</evidence>
<feature type="domain" description="FecR protein" evidence="2">
    <location>
        <begin position="201"/>
        <end position="295"/>
    </location>
</feature>
<dbReference type="Gene3D" id="3.55.50.30">
    <property type="match status" value="1"/>
</dbReference>
<name>A0A4R8DQP6_9BACT</name>
<dbReference type="Gene3D" id="2.60.120.1440">
    <property type="match status" value="1"/>
</dbReference>
<dbReference type="RefSeq" id="WP_133992185.1">
    <property type="nucleotide sequence ID" value="NZ_SODV01000001.1"/>
</dbReference>
<evidence type="ECO:0000259" key="2">
    <source>
        <dbReference type="Pfam" id="PF04773"/>
    </source>
</evidence>
<gene>
    <name evidence="4" type="ORF">EDB95_1505</name>
</gene>
<dbReference type="AlphaFoldDB" id="A0A4R8DQP6"/>
<evidence type="ECO:0000313" key="5">
    <source>
        <dbReference type="Proteomes" id="UP000294498"/>
    </source>
</evidence>
<evidence type="ECO:0000256" key="1">
    <source>
        <dbReference type="SAM" id="Phobius"/>
    </source>
</evidence>
<feature type="domain" description="Protein FecR C-terminal" evidence="3">
    <location>
        <begin position="340"/>
        <end position="407"/>
    </location>
</feature>
<keyword evidence="1" id="KW-0472">Membrane</keyword>
<evidence type="ECO:0000259" key="3">
    <source>
        <dbReference type="Pfam" id="PF16344"/>
    </source>
</evidence>
<keyword evidence="5" id="KW-1185">Reference proteome</keyword>
<dbReference type="Proteomes" id="UP000294498">
    <property type="component" value="Unassembled WGS sequence"/>
</dbReference>
<keyword evidence="1" id="KW-0812">Transmembrane</keyword>
<accession>A0A4R8DQP6</accession>
<protein>
    <submittedName>
        <fullName evidence="4">FecR family protein</fullName>
    </submittedName>
</protein>
<sequence>MDETSKNRDNNESEAAALITEILLHEKLTGQWDEEKIAQLETHLDDVLFTRDDFQQLRDAAYLQRLLEYYRTAQDLAPARLQRFRNQIGIRQRPARLRILRYAASVAAAVLLAVLSYWIIARINRPHPVIQQPIALVHDVPPGGYHAVLTLSTGAQIIIDSTHRGKVIATQGNALVSNSSTGALIYQSASDHRPHQTLYNTLSTRRGDTYRLILPDGTAVWLNSASSIQYPVQFTGASREISLRGEAYFEISKDSRHPFIVHTTGQAIQVLGTRFNVETYDDELTEATTLIDGSVRVLTPTGDQRLLTPGEQARTGGSAPLTVSEKVDLEAVTAWTKGGFDFNNVELHTIMRTLSRWYDIVPNFSLDAPATKFSVNISRNTPISQVLAMMQETNEVHFQIEGRTVTIKR</sequence>
<keyword evidence="1" id="KW-1133">Transmembrane helix</keyword>
<feature type="transmembrane region" description="Helical" evidence="1">
    <location>
        <begin position="99"/>
        <end position="120"/>
    </location>
</feature>
<dbReference type="GO" id="GO:0016989">
    <property type="term" value="F:sigma factor antagonist activity"/>
    <property type="evidence" value="ECO:0007669"/>
    <property type="project" value="TreeGrafter"/>
</dbReference>
<dbReference type="InterPro" id="IPR032508">
    <property type="entry name" value="FecR_C"/>
</dbReference>
<comment type="caution">
    <text evidence="4">The sequence shown here is derived from an EMBL/GenBank/DDBJ whole genome shotgun (WGS) entry which is preliminary data.</text>
</comment>
<dbReference type="OrthoDB" id="704021at2"/>
<dbReference type="PANTHER" id="PTHR30273:SF2">
    <property type="entry name" value="PROTEIN FECR"/>
    <property type="match status" value="1"/>
</dbReference>
<dbReference type="Pfam" id="PF16344">
    <property type="entry name" value="FecR_C"/>
    <property type="match status" value="1"/>
</dbReference>
<reference evidence="4 5" key="1">
    <citation type="submission" date="2019-03" db="EMBL/GenBank/DDBJ databases">
        <title>Genomic Encyclopedia of Type Strains, Phase IV (KMG-IV): sequencing the most valuable type-strain genomes for metagenomic binning, comparative biology and taxonomic classification.</title>
        <authorList>
            <person name="Goeker M."/>
        </authorList>
    </citation>
    <scope>NUCLEOTIDE SEQUENCE [LARGE SCALE GENOMIC DNA]</scope>
    <source>
        <strain evidence="4 5">DSM 100059</strain>
    </source>
</reference>
<dbReference type="PANTHER" id="PTHR30273">
    <property type="entry name" value="PERIPLASMIC SIGNAL SENSOR AND SIGMA FACTOR ACTIVATOR FECR-RELATED"/>
    <property type="match status" value="1"/>
</dbReference>
<dbReference type="InterPro" id="IPR012373">
    <property type="entry name" value="Ferrdict_sens_TM"/>
</dbReference>
<organism evidence="4 5">
    <name type="scientific">Dinghuibacter silviterrae</name>
    <dbReference type="NCBI Taxonomy" id="1539049"/>
    <lineage>
        <taxon>Bacteria</taxon>
        <taxon>Pseudomonadati</taxon>
        <taxon>Bacteroidota</taxon>
        <taxon>Chitinophagia</taxon>
        <taxon>Chitinophagales</taxon>
        <taxon>Chitinophagaceae</taxon>
        <taxon>Dinghuibacter</taxon>
    </lineage>
</organism>